<reference evidence="2" key="1">
    <citation type="journal article" date="2019" name="Environ. Microbiol.">
        <title>Fungal ecological strategies reflected in gene transcription - a case study of two litter decomposers.</title>
        <authorList>
            <person name="Barbi F."/>
            <person name="Kohler A."/>
            <person name="Barry K."/>
            <person name="Baskaran P."/>
            <person name="Daum C."/>
            <person name="Fauchery L."/>
            <person name="Ihrmark K."/>
            <person name="Kuo A."/>
            <person name="LaButti K."/>
            <person name="Lipzen A."/>
            <person name="Morin E."/>
            <person name="Grigoriev I.V."/>
            <person name="Henrissat B."/>
            <person name="Lindahl B."/>
            <person name="Martin F."/>
        </authorList>
    </citation>
    <scope>NUCLEOTIDE SEQUENCE</scope>
    <source>
        <strain evidence="2">JB14</strain>
    </source>
</reference>
<accession>A0A6A4GSS7</accession>
<keyword evidence="3" id="KW-1185">Reference proteome</keyword>
<name>A0A6A4GSS7_9AGAR</name>
<feature type="region of interest" description="Disordered" evidence="1">
    <location>
        <begin position="134"/>
        <end position="174"/>
    </location>
</feature>
<evidence type="ECO:0000313" key="3">
    <source>
        <dbReference type="Proteomes" id="UP000799118"/>
    </source>
</evidence>
<evidence type="ECO:0000256" key="1">
    <source>
        <dbReference type="SAM" id="MobiDB-lite"/>
    </source>
</evidence>
<dbReference type="AlphaFoldDB" id="A0A6A4GSS7"/>
<feature type="compositionally biased region" description="Low complexity" evidence="1">
    <location>
        <begin position="142"/>
        <end position="174"/>
    </location>
</feature>
<organism evidence="2 3">
    <name type="scientific">Gymnopus androsaceus JB14</name>
    <dbReference type="NCBI Taxonomy" id="1447944"/>
    <lineage>
        <taxon>Eukaryota</taxon>
        <taxon>Fungi</taxon>
        <taxon>Dikarya</taxon>
        <taxon>Basidiomycota</taxon>
        <taxon>Agaricomycotina</taxon>
        <taxon>Agaricomycetes</taxon>
        <taxon>Agaricomycetidae</taxon>
        <taxon>Agaricales</taxon>
        <taxon>Marasmiineae</taxon>
        <taxon>Omphalotaceae</taxon>
        <taxon>Gymnopus</taxon>
    </lineage>
</organism>
<dbReference type="EMBL" id="ML769756">
    <property type="protein sequence ID" value="KAE9388204.1"/>
    <property type="molecule type" value="Genomic_DNA"/>
</dbReference>
<gene>
    <name evidence="2" type="ORF">BT96DRAFT_947790</name>
</gene>
<evidence type="ECO:0000313" key="2">
    <source>
        <dbReference type="EMBL" id="KAE9388204.1"/>
    </source>
</evidence>
<sequence length="230" mass="25203">MNALVKEVSIQDTIISDVLTTSAVISSMHFPRRMLGVLSQTVGFHQRSENNPVAPVVPAELPLLTAQAALSAESIAHVVTVPVARCPFHPANTPNTYAQIPPELALIDCTLEELEADEPNWDLPWRRDVTGMPVKKQARVTPSSSQSSSSSTSIFPVSPDSRFSSPPSSSSTPALPVLSWPAGLTVAWLSEGFNCIFDDASSSLSPQRRFEMEFGHTWNPDNFYLHYKIW</sequence>
<proteinExistence type="predicted"/>
<dbReference type="Proteomes" id="UP000799118">
    <property type="component" value="Unassembled WGS sequence"/>
</dbReference>
<protein>
    <submittedName>
        <fullName evidence="2">Uncharacterized protein</fullName>
    </submittedName>
</protein>